<dbReference type="Gramene" id="CDY26823">
    <property type="protein sequence ID" value="CDY26823"/>
    <property type="gene ID" value="GSBRNA2T00035773001"/>
</dbReference>
<evidence type="ECO:0000256" key="2">
    <source>
        <dbReference type="SAM" id="Phobius"/>
    </source>
</evidence>
<dbReference type="Proteomes" id="UP000028999">
    <property type="component" value="Unassembled WGS sequence"/>
</dbReference>
<name>A0A078GQ83_BRANA</name>
<feature type="compositionally biased region" description="Basic and acidic residues" evidence="1">
    <location>
        <begin position="95"/>
        <end position="106"/>
    </location>
</feature>
<evidence type="ECO:0000256" key="1">
    <source>
        <dbReference type="SAM" id="MobiDB-lite"/>
    </source>
</evidence>
<protein>
    <submittedName>
        <fullName evidence="3">BnaC09g09500D protein</fullName>
    </submittedName>
</protein>
<proteinExistence type="predicted"/>
<keyword evidence="4" id="KW-1185">Reference proteome</keyword>
<sequence length="106" mass="11199">MNPDTSTGPDPAPVLIFGFVTISSGSVPAPSLISGVLSTLFTTRRVLDETGNEEVVVSALSQRSQTKQSTAVEPPKGQAWAKMDQTKGGLKGRSLKGDKPSEEQRN</sequence>
<evidence type="ECO:0000313" key="4">
    <source>
        <dbReference type="Proteomes" id="UP000028999"/>
    </source>
</evidence>
<keyword evidence="2" id="KW-0812">Transmembrane</keyword>
<dbReference type="PaxDb" id="3708-A0A078GQ83"/>
<evidence type="ECO:0000313" key="3">
    <source>
        <dbReference type="EMBL" id="CDY26823.1"/>
    </source>
</evidence>
<keyword evidence="2" id="KW-1133">Transmembrane helix</keyword>
<feature type="compositionally biased region" description="Polar residues" evidence="1">
    <location>
        <begin position="59"/>
        <end position="71"/>
    </location>
</feature>
<feature type="region of interest" description="Disordered" evidence="1">
    <location>
        <begin position="59"/>
        <end position="106"/>
    </location>
</feature>
<dbReference type="AlphaFoldDB" id="A0A078GQ83"/>
<organism evidence="3 4">
    <name type="scientific">Brassica napus</name>
    <name type="common">Rape</name>
    <dbReference type="NCBI Taxonomy" id="3708"/>
    <lineage>
        <taxon>Eukaryota</taxon>
        <taxon>Viridiplantae</taxon>
        <taxon>Streptophyta</taxon>
        <taxon>Embryophyta</taxon>
        <taxon>Tracheophyta</taxon>
        <taxon>Spermatophyta</taxon>
        <taxon>Magnoliopsida</taxon>
        <taxon>eudicotyledons</taxon>
        <taxon>Gunneridae</taxon>
        <taxon>Pentapetalae</taxon>
        <taxon>rosids</taxon>
        <taxon>malvids</taxon>
        <taxon>Brassicales</taxon>
        <taxon>Brassicaceae</taxon>
        <taxon>Brassiceae</taxon>
        <taxon>Brassica</taxon>
    </lineage>
</organism>
<keyword evidence="2" id="KW-0472">Membrane</keyword>
<accession>A0A078GQ83</accession>
<dbReference type="EMBL" id="LK032194">
    <property type="protein sequence ID" value="CDY26823.1"/>
    <property type="molecule type" value="Genomic_DNA"/>
</dbReference>
<feature type="transmembrane region" description="Helical" evidence="2">
    <location>
        <begin position="12"/>
        <end position="37"/>
    </location>
</feature>
<gene>
    <name evidence="3" type="primary">BnaC09g09500D</name>
    <name evidence="3" type="ORF">GSBRNA2T00035773001</name>
</gene>
<reference evidence="3 4" key="1">
    <citation type="journal article" date="2014" name="Science">
        <title>Plant genetics. Early allopolyploid evolution in the post-Neolithic Brassica napus oilseed genome.</title>
        <authorList>
            <person name="Chalhoub B."/>
            <person name="Denoeud F."/>
            <person name="Liu S."/>
            <person name="Parkin I.A."/>
            <person name="Tang H."/>
            <person name="Wang X."/>
            <person name="Chiquet J."/>
            <person name="Belcram H."/>
            <person name="Tong C."/>
            <person name="Samans B."/>
            <person name="Correa M."/>
            <person name="Da Silva C."/>
            <person name="Just J."/>
            <person name="Falentin C."/>
            <person name="Koh C.S."/>
            <person name="Le Clainche I."/>
            <person name="Bernard M."/>
            <person name="Bento P."/>
            <person name="Noel B."/>
            <person name="Labadie K."/>
            <person name="Alberti A."/>
            <person name="Charles M."/>
            <person name="Arnaud D."/>
            <person name="Guo H."/>
            <person name="Daviaud C."/>
            <person name="Alamery S."/>
            <person name="Jabbari K."/>
            <person name="Zhao M."/>
            <person name="Edger P.P."/>
            <person name="Chelaifa H."/>
            <person name="Tack D."/>
            <person name="Lassalle G."/>
            <person name="Mestiri I."/>
            <person name="Schnel N."/>
            <person name="Le Paslier M.C."/>
            <person name="Fan G."/>
            <person name="Renault V."/>
            <person name="Bayer P.E."/>
            <person name="Golicz A.A."/>
            <person name="Manoli S."/>
            <person name="Lee T.H."/>
            <person name="Thi V.H."/>
            <person name="Chalabi S."/>
            <person name="Hu Q."/>
            <person name="Fan C."/>
            <person name="Tollenaere R."/>
            <person name="Lu Y."/>
            <person name="Battail C."/>
            <person name="Shen J."/>
            <person name="Sidebottom C.H."/>
            <person name="Wang X."/>
            <person name="Canaguier A."/>
            <person name="Chauveau A."/>
            <person name="Berard A."/>
            <person name="Deniot G."/>
            <person name="Guan M."/>
            <person name="Liu Z."/>
            <person name="Sun F."/>
            <person name="Lim Y.P."/>
            <person name="Lyons E."/>
            <person name="Town C.D."/>
            <person name="Bancroft I."/>
            <person name="Wang X."/>
            <person name="Meng J."/>
            <person name="Ma J."/>
            <person name="Pires J.C."/>
            <person name="King G.J."/>
            <person name="Brunel D."/>
            <person name="Delourme R."/>
            <person name="Renard M."/>
            <person name="Aury J.M."/>
            <person name="Adams K.L."/>
            <person name="Batley J."/>
            <person name="Snowdon R.J."/>
            <person name="Tost J."/>
            <person name="Edwards D."/>
            <person name="Zhou Y."/>
            <person name="Hua W."/>
            <person name="Sharpe A.G."/>
            <person name="Paterson A.H."/>
            <person name="Guan C."/>
            <person name="Wincker P."/>
        </authorList>
    </citation>
    <scope>NUCLEOTIDE SEQUENCE [LARGE SCALE GENOMIC DNA]</scope>
    <source>
        <strain evidence="4">cv. Darmor-bzh</strain>
    </source>
</reference>